<dbReference type="AlphaFoldDB" id="A0A174EP05"/>
<feature type="transmembrane region" description="Helical" evidence="6">
    <location>
        <begin position="12"/>
        <end position="34"/>
    </location>
</feature>
<evidence type="ECO:0000256" key="3">
    <source>
        <dbReference type="ARBA" id="ARBA00022692"/>
    </source>
</evidence>
<dbReference type="PANTHER" id="PTHR36115:SF6">
    <property type="entry name" value="PROLINE-RICH ANTIGEN HOMOLOG"/>
    <property type="match status" value="1"/>
</dbReference>
<keyword evidence="5 6" id="KW-0472">Membrane</keyword>
<feature type="transmembrane region" description="Helical" evidence="6">
    <location>
        <begin position="138"/>
        <end position="159"/>
    </location>
</feature>
<feature type="domain" description="RDD" evidence="7">
    <location>
        <begin position="7"/>
        <end position="136"/>
    </location>
</feature>
<proteinExistence type="predicted"/>
<evidence type="ECO:0000256" key="6">
    <source>
        <dbReference type="SAM" id="Phobius"/>
    </source>
</evidence>
<evidence type="ECO:0000256" key="1">
    <source>
        <dbReference type="ARBA" id="ARBA00004651"/>
    </source>
</evidence>
<dbReference type="Proteomes" id="UP000183040">
    <property type="component" value="Unassembled WGS sequence"/>
</dbReference>
<keyword evidence="3 6" id="KW-0812">Transmembrane</keyword>
<gene>
    <name evidence="8" type="ORF">SAMN04487924_11834</name>
    <name evidence="9" type="ORF">SAMN05216250_12832</name>
</gene>
<dbReference type="RefSeq" id="WP_032851563.1">
    <property type="nucleotide sequence ID" value="NZ_FNRP01000018.1"/>
</dbReference>
<evidence type="ECO:0000313" key="8">
    <source>
        <dbReference type="EMBL" id="SEA91781.1"/>
    </source>
</evidence>
<dbReference type="Proteomes" id="UP000183766">
    <property type="component" value="Unassembled WGS sequence"/>
</dbReference>
<dbReference type="GO" id="GO:0005886">
    <property type="term" value="C:plasma membrane"/>
    <property type="evidence" value="ECO:0007669"/>
    <property type="project" value="UniProtKB-SubCell"/>
</dbReference>
<reference evidence="10 11" key="1">
    <citation type="submission" date="2016-10" db="EMBL/GenBank/DDBJ databases">
        <authorList>
            <person name="de Groot N.N."/>
        </authorList>
    </citation>
    <scope>NUCLEOTIDE SEQUENCE [LARGE SCALE GENOMIC DNA]</scope>
    <source>
        <strain evidence="9 11">NLAE-zl-C202</strain>
        <strain evidence="8 10">NLAE-zl-G339</strain>
    </source>
</reference>
<keyword evidence="2" id="KW-1003">Cell membrane</keyword>
<dbReference type="EMBL" id="FNRP01000018">
    <property type="protein sequence ID" value="SEA91781.1"/>
    <property type="molecule type" value="Genomic_DNA"/>
</dbReference>
<evidence type="ECO:0000259" key="7">
    <source>
        <dbReference type="Pfam" id="PF06271"/>
    </source>
</evidence>
<dbReference type="Pfam" id="PF06271">
    <property type="entry name" value="RDD"/>
    <property type="match status" value="1"/>
</dbReference>
<accession>A0A174EP05</accession>
<evidence type="ECO:0000256" key="2">
    <source>
        <dbReference type="ARBA" id="ARBA00022475"/>
    </source>
</evidence>
<evidence type="ECO:0000313" key="9">
    <source>
        <dbReference type="EMBL" id="SFN28242.1"/>
    </source>
</evidence>
<dbReference type="EMBL" id="FOUM01000028">
    <property type="protein sequence ID" value="SFN28242.1"/>
    <property type="molecule type" value="Genomic_DNA"/>
</dbReference>
<dbReference type="InterPro" id="IPR010432">
    <property type="entry name" value="RDD"/>
</dbReference>
<organism evidence="9 11">
    <name type="scientific">Bacteroides xylanisolvens</name>
    <dbReference type="NCBI Taxonomy" id="371601"/>
    <lineage>
        <taxon>Bacteria</taxon>
        <taxon>Pseudomonadati</taxon>
        <taxon>Bacteroidota</taxon>
        <taxon>Bacteroidia</taxon>
        <taxon>Bacteroidales</taxon>
        <taxon>Bacteroidaceae</taxon>
        <taxon>Bacteroides</taxon>
    </lineage>
</organism>
<comment type="subcellular location">
    <subcellularLocation>
        <location evidence="1">Cell membrane</location>
        <topology evidence="1">Multi-pass membrane protein</topology>
    </subcellularLocation>
</comment>
<name>A0A174EP05_9BACE</name>
<dbReference type="InterPro" id="IPR051791">
    <property type="entry name" value="Pra-immunoreactive"/>
</dbReference>
<dbReference type="PANTHER" id="PTHR36115">
    <property type="entry name" value="PROLINE-RICH ANTIGEN HOMOLOG-RELATED"/>
    <property type="match status" value="1"/>
</dbReference>
<keyword evidence="4 6" id="KW-1133">Transmembrane helix</keyword>
<evidence type="ECO:0000313" key="10">
    <source>
        <dbReference type="Proteomes" id="UP000183040"/>
    </source>
</evidence>
<protein>
    <submittedName>
        <fullName evidence="9">Uncharacterized membrane protein YckC, RDD family</fullName>
    </submittedName>
</protein>
<evidence type="ECO:0000313" key="11">
    <source>
        <dbReference type="Proteomes" id="UP000183766"/>
    </source>
</evidence>
<evidence type="ECO:0000256" key="4">
    <source>
        <dbReference type="ARBA" id="ARBA00022989"/>
    </source>
</evidence>
<sequence length="167" mass="19322">MEEMKKKRFYAIVIDFFIACIMVWMVDAIISLIVTPTPPFLMFPTACAMHFFVYYFFCKDCYKGMSFGKRIMGIQIINLKTHNIAGPLRCVARNLCYCLHFIELVIFFASPKGQRIGDILTSTKVVQKNGCLQQKIRPVAFTFIAFLFIWILGVVISYIRLKSLTMQ</sequence>
<evidence type="ECO:0000256" key="5">
    <source>
        <dbReference type="ARBA" id="ARBA00023136"/>
    </source>
</evidence>
<feature type="transmembrane region" description="Helical" evidence="6">
    <location>
        <begin position="40"/>
        <end position="57"/>
    </location>
</feature>